<keyword evidence="2" id="KW-1185">Reference proteome</keyword>
<organism evidence="1 2">
    <name type="scientific">Eumeta variegata</name>
    <name type="common">Bagworm moth</name>
    <name type="synonym">Eumeta japonica</name>
    <dbReference type="NCBI Taxonomy" id="151549"/>
    <lineage>
        <taxon>Eukaryota</taxon>
        <taxon>Metazoa</taxon>
        <taxon>Ecdysozoa</taxon>
        <taxon>Arthropoda</taxon>
        <taxon>Hexapoda</taxon>
        <taxon>Insecta</taxon>
        <taxon>Pterygota</taxon>
        <taxon>Neoptera</taxon>
        <taxon>Endopterygota</taxon>
        <taxon>Lepidoptera</taxon>
        <taxon>Glossata</taxon>
        <taxon>Ditrysia</taxon>
        <taxon>Tineoidea</taxon>
        <taxon>Psychidae</taxon>
        <taxon>Oiketicinae</taxon>
        <taxon>Eumeta</taxon>
    </lineage>
</organism>
<sequence length="131" mass="14394">MRASERHASLPLGHESESISTARTINGIRSRNWIGAKKNHRFRVLCAAKCQRYFCTVRRARAPPPALVCYTDIERSSTRTRLRTNPAPTGSGAAFTTAMPPPVYLASPHTTGVLQANRPFACPKPLDPVPL</sequence>
<proteinExistence type="predicted"/>
<evidence type="ECO:0000313" key="2">
    <source>
        <dbReference type="Proteomes" id="UP000299102"/>
    </source>
</evidence>
<dbReference type="EMBL" id="BGZK01000005">
    <property type="protein sequence ID" value="GBP00382.1"/>
    <property type="molecule type" value="Genomic_DNA"/>
</dbReference>
<dbReference type="Proteomes" id="UP000299102">
    <property type="component" value="Unassembled WGS sequence"/>
</dbReference>
<reference evidence="1 2" key="1">
    <citation type="journal article" date="2019" name="Commun. Biol.">
        <title>The bagworm genome reveals a unique fibroin gene that provides high tensile strength.</title>
        <authorList>
            <person name="Kono N."/>
            <person name="Nakamura H."/>
            <person name="Ohtoshi R."/>
            <person name="Tomita M."/>
            <person name="Numata K."/>
            <person name="Arakawa K."/>
        </authorList>
    </citation>
    <scope>NUCLEOTIDE SEQUENCE [LARGE SCALE GENOMIC DNA]</scope>
</reference>
<name>A0A4C1SE50_EUMVA</name>
<dbReference type="AlphaFoldDB" id="A0A4C1SE50"/>
<accession>A0A4C1SE50</accession>
<comment type="caution">
    <text evidence="1">The sequence shown here is derived from an EMBL/GenBank/DDBJ whole genome shotgun (WGS) entry which is preliminary data.</text>
</comment>
<gene>
    <name evidence="1" type="ORF">EVAR_945_1</name>
</gene>
<evidence type="ECO:0000313" key="1">
    <source>
        <dbReference type="EMBL" id="GBP00382.1"/>
    </source>
</evidence>
<protein>
    <submittedName>
        <fullName evidence="1">Uncharacterized protein</fullName>
    </submittedName>
</protein>